<dbReference type="EMBL" id="UGRP01000001">
    <property type="protein sequence ID" value="SUA18717.1"/>
    <property type="molecule type" value="Genomic_DNA"/>
</dbReference>
<dbReference type="AlphaFoldDB" id="A0A0Y6L9D7"/>
<accession>A0A0Y6L9D7</accession>
<dbReference type="RefSeq" id="WP_002235795.1">
    <property type="nucleotide sequence ID" value="NZ_CP020401.2"/>
</dbReference>
<evidence type="ECO:0000313" key="4">
    <source>
        <dbReference type="Proteomes" id="UP000260504"/>
    </source>
</evidence>
<dbReference type="Proteomes" id="UP000260504">
    <property type="component" value="Unassembled WGS sequence"/>
</dbReference>
<evidence type="ECO:0000313" key="3">
    <source>
        <dbReference type="Proteomes" id="UP000254176"/>
    </source>
</evidence>
<dbReference type="Proteomes" id="UP000254176">
    <property type="component" value="Unassembled WGS sequence"/>
</dbReference>
<reference evidence="2 3" key="2">
    <citation type="submission" date="2018-06" db="EMBL/GenBank/DDBJ databases">
        <authorList>
            <consortium name="Pathogen Informatics"/>
            <person name="Doyle S."/>
        </authorList>
    </citation>
    <scope>NUCLEOTIDE SEQUENCE [LARGE SCALE GENOMIC DNA]</scope>
    <source>
        <strain evidence="2 3">NCTC8554</strain>
    </source>
</reference>
<proteinExistence type="predicted"/>
<dbReference type="EMBL" id="NVYQ01000011">
    <property type="protein sequence ID" value="RGB18961.1"/>
    <property type="molecule type" value="Genomic_DNA"/>
</dbReference>
<evidence type="ECO:0000313" key="1">
    <source>
        <dbReference type="EMBL" id="RGB18961.1"/>
    </source>
</evidence>
<reference evidence="1 4" key="1">
    <citation type="submission" date="2017-08" db="EMBL/GenBank/DDBJ databases">
        <title>Meningococcal Conjunctivitis and Endemic Carriage at a Military Recruit Training Center.</title>
        <authorList>
            <person name="Bobb A.J."/>
            <person name="Galac M.R."/>
            <person name="Snesrud E."/>
            <person name="Clagett C.D."/>
        </authorList>
    </citation>
    <scope>NUCLEOTIDE SEQUENCE [LARGE SCALE GENOMIC DNA]</scope>
    <source>
        <strain evidence="1 4">MRSN431200</strain>
    </source>
</reference>
<name>A0A0Y6L9D7_NEIME</name>
<sequence>MIDNQIDKEVTQASCEARFILKQENGKRILYLNLPDGSDELNTIWQTDEYDFTVPDLEVSIDVESLYTAVRLLNENQGILHSISAKCSADSFGFEGKLRYERLDVKPFPIKSFSYYLEFYNDWTGTLYELDLSAFLDEFFGECDPESKLDACLKQHLCLK</sequence>
<organism evidence="2 3">
    <name type="scientific">Neisseria meningitidis</name>
    <dbReference type="NCBI Taxonomy" id="487"/>
    <lineage>
        <taxon>Bacteria</taxon>
        <taxon>Pseudomonadati</taxon>
        <taxon>Pseudomonadota</taxon>
        <taxon>Betaproteobacteria</taxon>
        <taxon>Neisseriales</taxon>
        <taxon>Neisseriaceae</taxon>
        <taxon>Neisseria</taxon>
    </lineage>
</organism>
<evidence type="ECO:0000313" key="2">
    <source>
        <dbReference type="EMBL" id="SUA18717.1"/>
    </source>
</evidence>
<gene>
    <name evidence="1" type="ORF">CIJ84_00735</name>
    <name evidence="2" type="ORF">NCTC8554_00396</name>
</gene>
<protein>
    <submittedName>
        <fullName evidence="2">Uncharacterized protein</fullName>
    </submittedName>
</protein>